<dbReference type="SMART" id="SM00355">
    <property type="entry name" value="ZnF_C2H2"/>
    <property type="match status" value="3"/>
</dbReference>
<dbReference type="OrthoDB" id="4367253at2759"/>
<sequence>MNFTFNNEEVDEIMEWPVPPSSFTSSENPAYYHTATHSSADVTSLTSSEAFPYDSEWINAEPISQMPERPQQYEDDLDGIDLRWYQTDENIPQNLAEDLGSSTITQRPADDIRSESTAYPSGGLDRTAMGIPNSTPLSLQPLEGAMNQAFSTCWALMYNQPCGHDQISQGVQNLEAMIIFLRTNIPAPPVSSSESSARGKKMFRCWQCDPGRERTTFPTFGTFKRHLTGHNILDCEWRCTEPHCSMVLHRRDRMLDHLLRKHKRSGLLPADVEATRVRYAPPTNCPFCPDEIPSWSVYFEHIKTHCLISPHSANVSANGDRSHHGDNGGGNGNGHGHGHGPSSAGPSNLNGESQYNRTNNRTGGPSYSSTSFGGFTSRSNAHPDPISHSVSDEQLNSNRRQSATDSIEQSSIDNLLGLSRRPQPRLPRASGQPKNLQPPQNPGSSRADHSTKRKRSDKQKKPTEEKAPSLNKCRRCDHTIAGCLKCKSVLSCHRCGDTPRSAIQVGSSSRMPVQALSDSSSTIINLNESYFNPEPSANFVMPQNMPTQLPYYNPNEMMHFFDQRSFENLTNTLMDDAPQYDHVIRVAMDVGSPPPLSDFDDKVQESVIFERDTKILRSIGLSTSIDPLAIKRQTIQPKPKASGGPAPGSYTDLVFRDKGSSPILEPPEPISTCQCPCVTIPTVDYKAHASLKLSDNERVEMTFKMSPARESNHPLRTRVRVFVKLFSLRASAAKANTKKQRTHSITSEPPSDEDAESDTNSDQELTPTSPSGSELTPLLYWTEDVQDWEFSFDIKSALTKLAQWTSGIDADMCQKLLLSDPGHILDLMSMYVVYKFKLSWLLMGRNGLSLFLSI</sequence>
<evidence type="ECO:0000259" key="2">
    <source>
        <dbReference type="SMART" id="SM00355"/>
    </source>
</evidence>
<reference evidence="3" key="1">
    <citation type="submission" date="2022-11" db="EMBL/GenBank/DDBJ databases">
        <authorList>
            <person name="Petersen C."/>
        </authorList>
    </citation>
    <scope>NUCLEOTIDE SEQUENCE</scope>
    <source>
        <strain evidence="3">IBT 20477</strain>
    </source>
</reference>
<feature type="compositionally biased region" description="Low complexity" evidence="1">
    <location>
        <begin position="362"/>
        <end position="379"/>
    </location>
</feature>
<feature type="region of interest" description="Disordered" evidence="1">
    <location>
        <begin position="734"/>
        <end position="775"/>
    </location>
</feature>
<dbReference type="AlphaFoldDB" id="A0A9W9J8I2"/>
<feature type="domain" description="C2H2-type" evidence="2">
    <location>
        <begin position="283"/>
        <end position="305"/>
    </location>
</feature>
<keyword evidence="4" id="KW-1185">Reference proteome</keyword>
<evidence type="ECO:0000313" key="3">
    <source>
        <dbReference type="EMBL" id="KAJ5192433.1"/>
    </source>
</evidence>
<feature type="compositionally biased region" description="Polar residues" evidence="1">
    <location>
        <begin position="349"/>
        <end position="361"/>
    </location>
</feature>
<feature type="compositionally biased region" description="Polar residues" evidence="1">
    <location>
        <begin position="388"/>
        <end position="413"/>
    </location>
</feature>
<reference evidence="3" key="2">
    <citation type="journal article" date="2023" name="IMA Fungus">
        <title>Comparative genomic study of the Penicillium genus elucidates a diverse pangenome and 15 lateral gene transfer events.</title>
        <authorList>
            <person name="Petersen C."/>
            <person name="Sorensen T."/>
            <person name="Nielsen M.R."/>
            <person name="Sondergaard T.E."/>
            <person name="Sorensen J.L."/>
            <person name="Fitzpatrick D.A."/>
            <person name="Frisvad J.C."/>
            <person name="Nielsen K.L."/>
        </authorList>
    </citation>
    <scope>NUCLEOTIDE SEQUENCE</scope>
    <source>
        <strain evidence="3">IBT 20477</strain>
    </source>
</reference>
<feature type="region of interest" description="Disordered" evidence="1">
    <location>
        <begin position="106"/>
        <end position="135"/>
    </location>
</feature>
<dbReference type="Proteomes" id="UP001150942">
    <property type="component" value="Unassembled WGS sequence"/>
</dbReference>
<evidence type="ECO:0000256" key="1">
    <source>
        <dbReference type="SAM" id="MobiDB-lite"/>
    </source>
</evidence>
<feature type="compositionally biased region" description="Acidic residues" evidence="1">
    <location>
        <begin position="750"/>
        <end position="761"/>
    </location>
</feature>
<gene>
    <name evidence="3" type="ORF">N7449_008575</name>
</gene>
<feature type="domain" description="C2H2-type" evidence="2">
    <location>
        <begin position="203"/>
        <end position="230"/>
    </location>
</feature>
<protein>
    <recommendedName>
        <fullName evidence="2">C2H2-type domain-containing protein</fullName>
    </recommendedName>
</protein>
<organism evidence="3 4">
    <name type="scientific">Penicillium cf. viridicatum</name>
    <dbReference type="NCBI Taxonomy" id="2972119"/>
    <lineage>
        <taxon>Eukaryota</taxon>
        <taxon>Fungi</taxon>
        <taxon>Dikarya</taxon>
        <taxon>Ascomycota</taxon>
        <taxon>Pezizomycotina</taxon>
        <taxon>Eurotiomycetes</taxon>
        <taxon>Eurotiomycetidae</taxon>
        <taxon>Eurotiales</taxon>
        <taxon>Aspergillaceae</taxon>
        <taxon>Penicillium</taxon>
    </lineage>
</organism>
<dbReference type="InterPro" id="IPR013087">
    <property type="entry name" value="Znf_C2H2_type"/>
</dbReference>
<feature type="compositionally biased region" description="Polar residues" evidence="1">
    <location>
        <begin position="762"/>
        <end position="774"/>
    </location>
</feature>
<accession>A0A9W9J8I2</accession>
<evidence type="ECO:0000313" key="4">
    <source>
        <dbReference type="Proteomes" id="UP001150942"/>
    </source>
</evidence>
<feature type="compositionally biased region" description="Polar residues" evidence="1">
    <location>
        <begin position="432"/>
        <end position="444"/>
    </location>
</feature>
<feature type="region of interest" description="Disordered" evidence="1">
    <location>
        <begin position="315"/>
        <end position="470"/>
    </location>
</feature>
<name>A0A9W9J8I2_9EURO</name>
<feature type="domain" description="C2H2-type" evidence="2">
    <location>
        <begin position="237"/>
        <end position="262"/>
    </location>
</feature>
<comment type="caution">
    <text evidence="3">The sequence shown here is derived from an EMBL/GenBank/DDBJ whole genome shotgun (WGS) entry which is preliminary data.</text>
</comment>
<dbReference type="EMBL" id="JAPQKQ010000006">
    <property type="protein sequence ID" value="KAJ5192433.1"/>
    <property type="molecule type" value="Genomic_DNA"/>
</dbReference>
<proteinExistence type="predicted"/>